<dbReference type="EMBL" id="BNDY01000017">
    <property type="protein sequence ID" value="GHI42747.1"/>
    <property type="molecule type" value="Genomic_DNA"/>
</dbReference>
<protein>
    <recommendedName>
        <fullName evidence="5">Integral membrane protein</fullName>
    </recommendedName>
</protein>
<sequence length="211" mass="21295">MPGMNATPATTKTDAETEPKTDAETEATSATGGETVEAAPEATRATGVSDTQDPEKAALEDGLDDEGDADEPADEPAPRPAFGTGAAAVVASALGAVSLSGTWMGKTLSERATLVGQIKTSQNGTAAQQIQEIYGNSWHTTALVNGVFALLALVVGAFVLARPAFGTPGRAEQPVWVKAVALAGVVLGVIGLLISAGMYLDLFAALPSTKG</sequence>
<evidence type="ECO:0000313" key="4">
    <source>
        <dbReference type="Proteomes" id="UP001050808"/>
    </source>
</evidence>
<proteinExistence type="predicted"/>
<evidence type="ECO:0008006" key="5">
    <source>
        <dbReference type="Google" id="ProtNLM"/>
    </source>
</evidence>
<organism evidence="3 4">
    <name type="scientific">Streptomyces violascens</name>
    <dbReference type="NCBI Taxonomy" id="67381"/>
    <lineage>
        <taxon>Bacteria</taxon>
        <taxon>Bacillati</taxon>
        <taxon>Actinomycetota</taxon>
        <taxon>Actinomycetes</taxon>
        <taxon>Kitasatosporales</taxon>
        <taxon>Streptomycetaceae</taxon>
        <taxon>Streptomyces</taxon>
    </lineage>
</organism>
<evidence type="ECO:0000313" key="3">
    <source>
        <dbReference type="EMBL" id="GHI42747.1"/>
    </source>
</evidence>
<feature type="compositionally biased region" description="Acidic residues" evidence="1">
    <location>
        <begin position="61"/>
        <end position="74"/>
    </location>
</feature>
<evidence type="ECO:0000256" key="1">
    <source>
        <dbReference type="SAM" id="MobiDB-lite"/>
    </source>
</evidence>
<feature type="region of interest" description="Disordered" evidence="1">
    <location>
        <begin position="1"/>
        <end position="82"/>
    </location>
</feature>
<keyword evidence="2" id="KW-1133">Transmembrane helix</keyword>
<keyword evidence="2" id="KW-0472">Membrane</keyword>
<keyword evidence="2" id="KW-0812">Transmembrane</keyword>
<reference evidence="3" key="1">
    <citation type="submission" date="2024-05" db="EMBL/GenBank/DDBJ databases">
        <title>Whole genome shotgun sequence of Streptomyces violascens NBRC 12920.</title>
        <authorList>
            <person name="Komaki H."/>
            <person name="Tamura T."/>
        </authorList>
    </citation>
    <scope>NUCLEOTIDE SEQUENCE</scope>
    <source>
        <strain evidence="3">NBRC 12920</strain>
    </source>
</reference>
<feature type="compositionally biased region" description="Low complexity" evidence="1">
    <location>
        <begin position="26"/>
        <end position="39"/>
    </location>
</feature>
<feature type="transmembrane region" description="Helical" evidence="2">
    <location>
        <begin position="142"/>
        <end position="161"/>
    </location>
</feature>
<evidence type="ECO:0000256" key="2">
    <source>
        <dbReference type="SAM" id="Phobius"/>
    </source>
</evidence>
<gene>
    <name evidence="3" type="ORF">Sviol_71550</name>
</gene>
<comment type="caution">
    <text evidence="3">The sequence shown here is derived from an EMBL/GenBank/DDBJ whole genome shotgun (WGS) entry which is preliminary data.</text>
</comment>
<dbReference type="Proteomes" id="UP001050808">
    <property type="component" value="Unassembled WGS sequence"/>
</dbReference>
<name>A0ABQ3QZP3_9ACTN</name>
<keyword evidence="4" id="KW-1185">Reference proteome</keyword>
<feature type="transmembrane region" description="Helical" evidence="2">
    <location>
        <begin position="181"/>
        <end position="206"/>
    </location>
</feature>
<feature type="compositionally biased region" description="Basic and acidic residues" evidence="1">
    <location>
        <begin position="13"/>
        <end position="23"/>
    </location>
</feature>
<accession>A0ABQ3QZP3</accession>